<proteinExistence type="predicted"/>
<dbReference type="WBParaSite" id="MBELARI_LOCUS6729.1">
    <property type="protein sequence ID" value="MBELARI_LOCUS6729.1"/>
    <property type="gene ID" value="MBELARI_LOCUS6729"/>
</dbReference>
<feature type="transmembrane region" description="Helical" evidence="1">
    <location>
        <begin position="333"/>
        <end position="350"/>
    </location>
</feature>
<evidence type="ECO:0000313" key="5">
    <source>
        <dbReference type="WBParaSite" id="MBELARI_LOCUS6729.1"/>
    </source>
</evidence>
<keyword evidence="2" id="KW-0732">Signal</keyword>
<feature type="chain" id="PRO_5041904804" evidence="2">
    <location>
        <begin position="16"/>
        <end position="468"/>
    </location>
</feature>
<dbReference type="InterPro" id="IPR006202">
    <property type="entry name" value="Neur_chan_lig-bd"/>
</dbReference>
<keyword evidence="1" id="KW-0812">Transmembrane</keyword>
<feature type="transmembrane region" description="Helical" evidence="1">
    <location>
        <begin position="370"/>
        <end position="388"/>
    </location>
</feature>
<evidence type="ECO:0000313" key="4">
    <source>
        <dbReference type="Proteomes" id="UP000887575"/>
    </source>
</evidence>
<dbReference type="FunFam" id="2.70.170.10:FF:000063">
    <property type="entry name" value="Ligand-Gated ion Channel"/>
    <property type="match status" value="1"/>
</dbReference>
<dbReference type="GO" id="GO:0016020">
    <property type="term" value="C:membrane"/>
    <property type="evidence" value="ECO:0007669"/>
    <property type="project" value="InterPro"/>
</dbReference>
<evidence type="ECO:0000256" key="1">
    <source>
        <dbReference type="SAM" id="Phobius"/>
    </source>
</evidence>
<feature type="signal peptide" evidence="2">
    <location>
        <begin position="1"/>
        <end position="15"/>
    </location>
</feature>
<feature type="domain" description="Neurotransmitter-gated ion-channel ligand-binding" evidence="3">
    <location>
        <begin position="113"/>
        <end position="248"/>
    </location>
</feature>
<dbReference type="Pfam" id="PF02931">
    <property type="entry name" value="Neur_chan_LBD"/>
    <property type="match status" value="1"/>
</dbReference>
<keyword evidence="1" id="KW-1133">Transmembrane helix</keyword>
<reference evidence="5" key="1">
    <citation type="submission" date="2024-02" db="UniProtKB">
        <authorList>
            <consortium name="WormBaseParasite"/>
        </authorList>
    </citation>
    <scope>IDENTIFICATION</scope>
</reference>
<dbReference type="Gene3D" id="2.70.170.10">
    <property type="entry name" value="Neurotransmitter-gated ion-channel ligand-binding domain"/>
    <property type="match status" value="1"/>
</dbReference>
<accession>A0AAF3FLW9</accession>
<dbReference type="Proteomes" id="UP000887575">
    <property type="component" value="Unassembled WGS sequence"/>
</dbReference>
<name>A0AAF3FLW9_9BILA</name>
<protein>
    <submittedName>
        <fullName evidence="5">Neurotransmitter-gated ion-channel ligand-binding domain-containing protein</fullName>
    </submittedName>
</protein>
<evidence type="ECO:0000256" key="2">
    <source>
        <dbReference type="SAM" id="SignalP"/>
    </source>
</evidence>
<sequence length="468" mass="53222">MILLFSLFLFTFTLAQQSPPQAQPIPPAQGFQPQRVLFQEEGAVAPPQVFFQAQSSSADNLDPCQYLLQNLTSVENLQQHEFASLEQCLYYYLAGETAKRMRKFGIAHPIAAVPPNYISKQPVKINFQQLTLQHFELNEFLKDVAIHGYMEIGWEDDRLMWDQSKWKVDHLEIQSLSHIWFPVFIAQNYETALKNGDAFEMRKVETTNKGNLSATLAFSLRSFCDDSDFQNYPDDVYKCCFSLEPHVHHDIIEFSTSGLPIFTDPKYFRDYGWKLSGTVPTVQQDPAQVAQLSFCINLQRSSSAVRIELTVPLMVTSLVFLLSPFLGKIRIQIYVKLLLLGLQFLTFQLFSSRIAPHLGSASATPKLMRFLEFSVIMNTLSITASILVQSVSRIRRELPPWGKLIQLSAIVNKFLCALQSHAPEEEIEMGEKTTTNYQKDWLNAFIAIHTIAMTAIGAIFLIGYLIIL</sequence>
<dbReference type="AlphaFoldDB" id="A0AAF3FLW9"/>
<dbReference type="InterPro" id="IPR036734">
    <property type="entry name" value="Neur_chan_lig-bd_sf"/>
</dbReference>
<dbReference type="GO" id="GO:0005230">
    <property type="term" value="F:extracellular ligand-gated monoatomic ion channel activity"/>
    <property type="evidence" value="ECO:0007669"/>
    <property type="project" value="InterPro"/>
</dbReference>
<dbReference type="SUPFAM" id="SSF63712">
    <property type="entry name" value="Nicotinic receptor ligand binding domain-like"/>
    <property type="match status" value="1"/>
</dbReference>
<evidence type="ECO:0000259" key="3">
    <source>
        <dbReference type="Pfam" id="PF02931"/>
    </source>
</evidence>
<feature type="transmembrane region" description="Helical" evidence="1">
    <location>
        <begin position="441"/>
        <end position="467"/>
    </location>
</feature>
<dbReference type="PANTHER" id="PTHR18945">
    <property type="entry name" value="NEUROTRANSMITTER GATED ION CHANNEL"/>
    <property type="match status" value="1"/>
</dbReference>
<feature type="transmembrane region" description="Helical" evidence="1">
    <location>
        <begin position="309"/>
        <end position="326"/>
    </location>
</feature>
<keyword evidence="1" id="KW-0472">Membrane</keyword>
<dbReference type="InterPro" id="IPR006201">
    <property type="entry name" value="Neur_channel"/>
</dbReference>
<dbReference type="GO" id="GO:0004888">
    <property type="term" value="F:transmembrane signaling receptor activity"/>
    <property type="evidence" value="ECO:0007669"/>
    <property type="project" value="InterPro"/>
</dbReference>
<keyword evidence="4" id="KW-1185">Reference proteome</keyword>
<organism evidence="4 5">
    <name type="scientific">Mesorhabditis belari</name>
    <dbReference type="NCBI Taxonomy" id="2138241"/>
    <lineage>
        <taxon>Eukaryota</taxon>
        <taxon>Metazoa</taxon>
        <taxon>Ecdysozoa</taxon>
        <taxon>Nematoda</taxon>
        <taxon>Chromadorea</taxon>
        <taxon>Rhabditida</taxon>
        <taxon>Rhabditina</taxon>
        <taxon>Rhabditomorpha</taxon>
        <taxon>Rhabditoidea</taxon>
        <taxon>Rhabditidae</taxon>
        <taxon>Mesorhabditinae</taxon>
        <taxon>Mesorhabditis</taxon>
    </lineage>
</organism>